<dbReference type="STRING" id="29367.CLPUN_22650"/>
<name>A0A1S8TI60_9CLOT</name>
<dbReference type="AlphaFoldDB" id="A0A1S8TI60"/>
<gene>
    <name evidence="1" type="ORF">CLPUN_22650</name>
</gene>
<proteinExistence type="predicted"/>
<dbReference type="Proteomes" id="UP000190890">
    <property type="component" value="Unassembled WGS sequence"/>
</dbReference>
<dbReference type="EMBL" id="LZZM01000152">
    <property type="protein sequence ID" value="OOM77366.1"/>
    <property type="molecule type" value="Genomic_DNA"/>
</dbReference>
<dbReference type="InterPro" id="IPR024523">
    <property type="entry name" value="DUF3793"/>
</dbReference>
<accession>A0A1S8TI60</accession>
<dbReference type="RefSeq" id="WP_077847401.1">
    <property type="nucleotide sequence ID" value="NZ_LZZM01000152.1"/>
</dbReference>
<dbReference type="Pfam" id="PF12672">
    <property type="entry name" value="DUF3793"/>
    <property type="match status" value="1"/>
</dbReference>
<protein>
    <recommendedName>
        <fullName evidence="3">DUF3793 family protein</fullName>
    </recommendedName>
</protein>
<organism evidence="1 2">
    <name type="scientific">Clostridium puniceum</name>
    <dbReference type="NCBI Taxonomy" id="29367"/>
    <lineage>
        <taxon>Bacteria</taxon>
        <taxon>Bacillati</taxon>
        <taxon>Bacillota</taxon>
        <taxon>Clostridia</taxon>
        <taxon>Eubacteriales</taxon>
        <taxon>Clostridiaceae</taxon>
        <taxon>Clostridium</taxon>
    </lineage>
</organism>
<reference evidence="1 2" key="1">
    <citation type="submission" date="2016-05" db="EMBL/GenBank/DDBJ databases">
        <title>Microbial solvent formation.</title>
        <authorList>
            <person name="Poehlein A."/>
            <person name="Montoya Solano J.D."/>
            <person name="Flitsch S."/>
            <person name="Krabben P."/>
            <person name="Duerre P."/>
            <person name="Daniel R."/>
        </authorList>
    </citation>
    <scope>NUCLEOTIDE SEQUENCE [LARGE SCALE GENOMIC DNA]</scope>
    <source>
        <strain evidence="1 2">DSM 2619</strain>
    </source>
</reference>
<keyword evidence="2" id="KW-1185">Reference proteome</keyword>
<dbReference type="OrthoDB" id="5393676at2"/>
<evidence type="ECO:0008006" key="3">
    <source>
        <dbReference type="Google" id="ProtNLM"/>
    </source>
</evidence>
<evidence type="ECO:0000313" key="1">
    <source>
        <dbReference type="EMBL" id="OOM77366.1"/>
    </source>
</evidence>
<comment type="caution">
    <text evidence="1">The sequence shown here is derived from an EMBL/GenBank/DDBJ whole genome shotgun (WGS) entry which is preliminary data.</text>
</comment>
<evidence type="ECO:0000313" key="2">
    <source>
        <dbReference type="Proteomes" id="UP000190890"/>
    </source>
</evidence>
<sequence>MRHLDFYNKLNSMHSKEYIETFLVYNLSLVIAGIKPAVTLTIKKNNQKLYNSWNDFGISFINSTDLKFIELRESNESIIIMIYDEFILKKELYKKSHKNFLLNIGYPENECVNDYINALKSRYEKYHCPHELGLFLGIPFKDVKDFMECTTKKCLLCGYWKVYNDSKQAKKIFTQYDKVKEYTMKNMLEGNSSRDLALSIKNYFYQNSKCM</sequence>